<reference evidence="1" key="1">
    <citation type="submission" date="2022-10" db="EMBL/GenBank/DDBJ databases">
        <authorList>
            <person name="Aires J."/>
            <person name="Mesa V."/>
        </authorList>
    </citation>
    <scope>NUCLEOTIDE SEQUENCE</scope>
    <source>
        <strain evidence="1">Clostridium neonatale JD116</strain>
    </source>
</reference>
<evidence type="ECO:0000313" key="2">
    <source>
        <dbReference type="Proteomes" id="UP001189143"/>
    </source>
</evidence>
<dbReference type="EMBL" id="CAMTCP010000301">
    <property type="protein sequence ID" value="CAI3699207.1"/>
    <property type="molecule type" value="Genomic_DNA"/>
</dbReference>
<accession>A0AAD1YJA7</accession>
<comment type="caution">
    <text evidence="1">The sequence shown here is derived from an EMBL/GenBank/DDBJ whole genome shotgun (WGS) entry which is preliminary data.</text>
</comment>
<dbReference type="AlphaFoldDB" id="A0AAD1YJA7"/>
<dbReference type="RefSeq" id="WP_125149539.1">
    <property type="nucleotide sequence ID" value="NZ_CAMRXC010000002.1"/>
</dbReference>
<sequence length="90" mass="10314">MVKLGQKAKIIKRPNNSESGKNAKIEKQGYICALTKHLVTIMYTKDGHDTYKESINVADIIDNHIQLQVKVNKEWNVVSSKDFEILMRNV</sequence>
<organism evidence="1 2">
    <name type="scientific">Clostridium neonatale</name>
    <dbReference type="NCBI Taxonomy" id="137838"/>
    <lineage>
        <taxon>Bacteria</taxon>
        <taxon>Bacillati</taxon>
        <taxon>Bacillota</taxon>
        <taxon>Clostridia</taxon>
        <taxon>Eubacteriales</taxon>
        <taxon>Clostridiaceae</taxon>
        <taxon>Clostridium</taxon>
    </lineage>
</organism>
<dbReference type="Proteomes" id="UP001189143">
    <property type="component" value="Unassembled WGS sequence"/>
</dbReference>
<evidence type="ECO:0000313" key="1">
    <source>
        <dbReference type="EMBL" id="CAI3699207.1"/>
    </source>
</evidence>
<proteinExistence type="predicted"/>
<name>A0AAD1YJA7_9CLOT</name>
<protein>
    <submittedName>
        <fullName evidence="1">Uncharacterized protein</fullName>
    </submittedName>
</protein>
<gene>
    <name evidence="1" type="ORF">CNEO2_980024</name>
</gene>